<organism evidence="2 3">
    <name type="scientific">Nocardia neocaledoniensis</name>
    <dbReference type="NCBI Taxonomy" id="236511"/>
    <lineage>
        <taxon>Bacteria</taxon>
        <taxon>Bacillati</taxon>
        <taxon>Actinomycetota</taxon>
        <taxon>Actinomycetes</taxon>
        <taxon>Mycobacteriales</taxon>
        <taxon>Nocardiaceae</taxon>
        <taxon>Nocardia</taxon>
    </lineage>
</organism>
<reference evidence="2 3" key="1">
    <citation type="submission" date="2018-05" db="EMBL/GenBank/DDBJ databases">
        <title>Genomic Encyclopedia of Type Strains, Phase IV (KMG-IV): sequencing the most valuable type-strain genomes for metagenomic binning, comparative biology and taxonomic classification.</title>
        <authorList>
            <person name="Goeker M."/>
        </authorList>
    </citation>
    <scope>NUCLEOTIDE SEQUENCE [LARGE SCALE GENOMIC DNA]</scope>
    <source>
        <strain evidence="2 3">DSM 44717</strain>
    </source>
</reference>
<accession>A0A317N6V6</accession>
<dbReference type="InterPro" id="IPR024735">
    <property type="entry name" value="TcpC"/>
</dbReference>
<name>A0A317N6V6_9NOCA</name>
<evidence type="ECO:0000313" key="3">
    <source>
        <dbReference type="Proteomes" id="UP000246410"/>
    </source>
</evidence>
<evidence type="ECO:0000313" key="2">
    <source>
        <dbReference type="EMBL" id="PWV70457.1"/>
    </source>
</evidence>
<dbReference type="AlphaFoldDB" id="A0A317N6V6"/>
<protein>
    <submittedName>
        <fullName evidence="2">Conjugative transposon protein TcpC</fullName>
    </submittedName>
</protein>
<feature type="region of interest" description="Disordered" evidence="1">
    <location>
        <begin position="280"/>
        <end position="305"/>
    </location>
</feature>
<feature type="compositionally biased region" description="Low complexity" evidence="1">
    <location>
        <begin position="285"/>
        <end position="305"/>
    </location>
</feature>
<evidence type="ECO:0000256" key="1">
    <source>
        <dbReference type="SAM" id="MobiDB-lite"/>
    </source>
</evidence>
<sequence length="305" mass="31778">MMAVLVVLAVLGGGHAIFEFLTPEQPRRPDESAVVAVGRAQLVEYFAERFVVNYLSAISGQQERIGEFVSLGQHISLPPTGRQVSDSAVVHAVRTMSRGQLDIWSVTVSVRVDKAASATVEQRQFYRVAVSVSGGQLRALAVPTMVPSPTRGPDLAMLYSTPCGVETPLHQVVSGFVKAQIAGDGDIGRYTTLQSGITALTPVPFSGVEVISLVADDSTCGGAGTRARVLVHVAPKLDGGNGAPLAFPLTLVRGGEQWQVQFVDPVPALAEPLAVVSGGVQSGATSMPSSTTTTPGVSIPPATQK</sequence>
<keyword evidence="3" id="KW-1185">Reference proteome</keyword>
<dbReference type="Pfam" id="PF12642">
    <property type="entry name" value="TpcC"/>
    <property type="match status" value="1"/>
</dbReference>
<comment type="caution">
    <text evidence="2">The sequence shown here is derived from an EMBL/GenBank/DDBJ whole genome shotgun (WGS) entry which is preliminary data.</text>
</comment>
<gene>
    <name evidence="2" type="ORF">DFR69_113171</name>
</gene>
<dbReference type="Proteomes" id="UP000246410">
    <property type="component" value="Unassembled WGS sequence"/>
</dbReference>
<proteinExistence type="predicted"/>
<dbReference type="EMBL" id="QGTL01000013">
    <property type="protein sequence ID" value="PWV70457.1"/>
    <property type="molecule type" value="Genomic_DNA"/>
</dbReference>